<sequence>MAIVVGNEVTQMREESGMASIFDRIGGSDAVAAVVNEFYTRVVADPMLRGYFADVDMAKLKAHQRSFVAAALGGPQEYRGKSMDEAHAGLGITAEEFDQVVFHLAGALESCGVDAETIGSIAGALAPLKEQVVQSAVAA</sequence>
<keyword evidence="8" id="KW-1185">Reference proteome</keyword>
<dbReference type="RefSeq" id="WP_204050196.1">
    <property type="nucleotide sequence ID" value="NZ_BOOF01000028.1"/>
</dbReference>
<keyword evidence="5 6" id="KW-0408">Iron</keyword>
<dbReference type="InterPro" id="IPR012292">
    <property type="entry name" value="Globin/Proto"/>
</dbReference>
<comment type="similarity">
    <text evidence="1 6">Belongs to the truncated hemoglobin family. Group I subfamily.</text>
</comment>
<dbReference type="Proteomes" id="UP000660454">
    <property type="component" value="Unassembled WGS sequence"/>
</dbReference>
<evidence type="ECO:0000313" key="8">
    <source>
        <dbReference type="Proteomes" id="UP000660454"/>
    </source>
</evidence>
<evidence type="ECO:0000256" key="5">
    <source>
        <dbReference type="ARBA" id="ARBA00023004"/>
    </source>
</evidence>
<keyword evidence="2 6" id="KW-0813">Transport</keyword>
<evidence type="ECO:0000256" key="4">
    <source>
        <dbReference type="ARBA" id="ARBA00022723"/>
    </source>
</evidence>
<evidence type="ECO:0000256" key="1">
    <source>
        <dbReference type="ARBA" id="ARBA00009660"/>
    </source>
</evidence>
<keyword evidence="4 6" id="KW-0479">Metal-binding</keyword>
<organism evidence="7 8">
    <name type="scientific">Microbispora siamensis</name>
    <dbReference type="NCBI Taxonomy" id="564413"/>
    <lineage>
        <taxon>Bacteria</taxon>
        <taxon>Bacillati</taxon>
        <taxon>Actinomycetota</taxon>
        <taxon>Actinomycetes</taxon>
        <taxon>Streptosporangiales</taxon>
        <taxon>Streptosporangiaceae</taxon>
        <taxon>Microbispora</taxon>
    </lineage>
</organism>
<proteinExistence type="inferred from homology"/>
<protein>
    <recommendedName>
        <fullName evidence="6">Group 1 truncated hemoglobin</fullName>
    </recommendedName>
</protein>
<dbReference type="InterPro" id="IPR009050">
    <property type="entry name" value="Globin-like_sf"/>
</dbReference>
<evidence type="ECO:0000256" key="6">
    <source>
        <dbReference type="PIRNR" id="PIRNR002030"/>
    </source>
</evidence>
<evidence type="ECO:0000256" key="2">
    <source>
        <dbReference type="ARBA" id="ARBA00022448"/>
    </source>
</evidence>
<dbReference type="CDD" id="cd00454">
    <property type="entry name" value="TrHb1_N"/>
    <property type="match status" value="1"/>
</dbReference>
<dbReference type="Gene3D" id="1.10.490.10">
    <property type="entry name" value="Globins"/>
    <property type="match status" value="1"/>
</dbReference>
<dbReference type="EMBL" id="BOOF01000028">
    <property type="protein sequence ID" value="GIH63820.1"/>
    <property type="molecule type" value="Genomic_DNA"/>
</dbReference>
<comment type="cofactor">
    <cofactor evidence="6">
        <name>heme</name>
        <dbReference type="ChEBI" id="CHEBI:30413"/>
    </cofactor>
</comment>
<comment type="caution">
    <text evidence="7">The sequence shown here is derived from an EMBL/GenBank/DDBJ whole genome shotgun (WGS) entry which is preliminary data.</text>
</comment>
<dbReference type="Pfam" id="PF01152">
    <property type="entry name" value="Bac_globin"/>
    <property type="match status" value="1"/>
</dbReference>
<evidence type="ECO:0000313" key="7">
    <source>
        <dbReference type="EMBL" id="GIH63820.1"/>
    </source>
</evidence>
<dbReference type="InterPro" id="IPR001486">
    <property type="entry name" value="Hemoglobin_trunc"/>
</dbReference>
<keyword evidence="6" id="KW-0561">Oxygen transport</keyword>
<dbReference type="PIRSF" id="PIRSF002030">
    <property type="entry name" value="Globin_Protozoa/Cyanobacteria"/>
    <property type="match status" value="1"/>
</dbReference>
<name>A0ABQ4GR40_9ACTN</name>
<accession>A0ABQ4GR40</accession>
<gene>
    <name evidence="7" type="primary">glbN</name>
    <name evidence="7" type="ORF">Msi02_46370</name>
</gene>
<evidence type="ECO:0000256" key="3">
    <source>
        <dbReference type="ARBA" id="ARBA00022617"/>
    </source>
</evidence>
<keyword evidence="3 6" id="KW-0349">Heme</keyword>
<reference evidence="7 8" key="1">
    <citation type="submission" date="2021-01" db="EMBL/GenBank/DDBJ databases">
        <title>Whole genome shotgun sequence of Microbispora siamensis NBRC 104113.</title>
        <authorList>
            <person name="Komaki H."/>
            <person name="Tamura T."/>
        </authorList>
    </citation>
    <scope>NUCLEOTIDE SEQUENCE [LARGE SCALE GENOMIC DNA]</scope>
    <source>
        <strain evidence="7 8">NBRC 104113</strain>
    </source>
</reference>
<dbReference type="InterPro" id="IPR016339">
    <property type="entry name" value="Hemoglobin_trunc_I"/>
</dbReference>
<dbReference type="SUPFAM" id="SSF46458">
    <property type="entry name" value="Globin-like"/>
    <property type="match status" value="1"/>
</dbReference>